<evidence type="ECO:0000256" key="5">
    <source>
        <dbReference type="ARBA" id="ARBA00022989"/>
    </source>
</evidence>
<evidence type="ECO:0000313" key="9">
    <source>
        <dbReference type="EMBL" id="SCM76215.1"/>
    </source>
</evidence>
<evidence type="ECO:0000256" key="2">
    <source>
        <dbReference type="ARBA" id="ARBA00022448"/>
    </source>
</evidence>
<dbReference type="AlphaFoldDB" id="A0A212LF96"/>
<reference evidence="9" key="1">
    <citation type="submission" date="2016-08" db="EMBL/GenBank/DDBJ databases">
        <authorList>
            <person name="Seilhamer J.J."/>
        </authorList>
    </citation>
    <scope>NUCLEOTIDE SEQUENCE</scope>
    <source>
        <strain evidence="9">86</strain>
    </source>
</reference>
<dbReference type="PANTHER" id="PTHR43163:SF6">
    <property type="entry name" value="DIPEPTIDE TRANSPORT SYSTEM PERMEASE PROTEIN DPPB-RELATED"/>
    <property type="match status" value="1"/>
</dbReference>
<dbReference type="GO" id="GO:0005886">
    <property type="term" value="C:plasma membrane"/>
    <property type="evidence" value="ECO:0007669"/>
    <property type="project" value="UniProtKB-SubCell"/>
</dbReference>
<feature type="domain" description="ABC transmembrane type-1" evidence="8">
    <location>
        <begin position="97"/>
        <end position="327"/>
    </location>
</feature>
<gene>
    <name evidence="9" type="primary">ddpB</name>
    <name evidence="9" type="ORF">KL86PLE_40020</name>
</gene>
<keyword evidence="4 7" id="KW-0812">Transmembrane</keyword>
<comment type="similarity">
    <text evidence="7">Belongs to the binding-protein-dependent transport system permease family.</text>
</comment>
<dbReference type="InterPro" id="IPR035906">
    <property type="entry name" value="MetI-like_sf"/>
</dbReference>
<evidence type="ECO:0000256" key="4">
    <source>
        <dbReference type="ARBA" id="ARBA00022692"/>
    </source>
</evidence>
<dbReference type="CDD" id="cd06261">
    <property type="entry name" value="TM_PBP2"/>
    <property type="match status" value="1"/>
</dbReference>
<evidence type="ECO:0000256" key="6">
    <source>
        <dbReference type="ARBA" id="ARBA00023136"/>
    </source>
</evidence>
<feature type="transmembrane region" description="Helical" evidence="7">
    <location>
        <begin position="103"/>
        <end position="125"/>
    </location>
</feature>
<dbReference type="RefSeq" id="WP_288196447.1">
    <property type="nucleotide sequence ID" value="NZ_LT608334.1"/>
</dbReference>
<evidence type="ECO:0000256" key="1">
    <source>
        <dbReference type="ARBA" id="ARBA00004651"/>
    </source>
</evidence>
<dbReference type="PROSITE" id="PS50928">
    <property type="entry name" value="ABC_TM1"/>
    <property type="match status" value="1"/>
</dbReference>
<dbReference type="GO" id="GO:0071916">
    <property type="term" value="F:dipeptide transmembrane transporter activity"/>
    <property type="evidence" value="ECO:0007669"/>
    <property type="project" value="TreeGrafter"/>
</dbReference>
<dbReference type="Pfam" id="PF19300">
    <property type="entry name" value="BPD_transp_1_N"/>
    <property type="match status" value="1"/>
</dbReference>
<dbReference type="InterPro" id="IPR000515">
    <property type="entry name" value="MetI-like"/>
</dbReference>
<feature type="transmembrane region" description="Helical" evidence="7">
    <location>
        <begin position="12"/>
        <end position="32"/>
    </location>
</feature>
<dbReference type="EMBL" id="FMJD01000008">
    <property type="protein sequence ID" value="SCM76215.1"/>
    <property type="molecule type" value="Genomic_DNA"/>
</dbReference>
<keyword evidence="3" id="KW-1003">Cell membrane</keyword>
<dbReference type="InterPro" id="IPR045621">
    <property type="entry name" value="BPD_transp_1_N"/>
</dbReference>
<keyword evidence="2 7" id="KW-0813">Transport</keyword>
<keyword evidence="6 7" id="KW-0472">Membrane</keyword>
<feature type="transmembrane region" description="Helical" evidence="7">
    <location>
        <begin position="200"/>
        <end position="217"/>
    </location>
</feature>
<accession>A0A212LF96</accession>
<proteinExistence type="inferred from homology"/>
<feature type="transmembrane region" description="Helical" evidence="7">
    <location>
        <begin position="137"/>
        <end position="161"/>
    </location>
</feature>
<feature type="transmembrane region" description="Helical" evidence="7">
    <location>
        <begin position="259"/>
        <end position="284"/>
    </location>
</feature>
<sequence length="341" mass="37334">MEFFRFLLRRVLWSLLVLVGLSMVIFIIARAVPGDPARMALGPTATQEQVADLQKKLGLDRPIVEQYGLFVVGLAHGDLGRSLLTERPVNDDIRDTFAATLELVLATIFIAVVCGVPLGVAAAYWKDRWPDNAVRLVAIFSAVTPSFFLALLLQILAGYVLHILPTTGRLPPNFDFAPGYTGLVLVDSIIAGRPDAFFEGLRYLLLPAISLAAATMGQMARITRSSMIDVSSQDYIEASRAFGVPEWVRVCKYMLRPSFVPPLTILGLEFASLIGNAFVVELVFAWPGMAAYGIRTILQKDLNAVMGVVMVSGVFFVLVNLVIDLLVGLVDPRVRIRGSRQ</sequence>
<comment type="subcellular location">
    <subcellularLocation>
        <location evidence="1 7">Cell membrane</location>
        <topology evidence="1 7">Multi-pass membrane protein</topology>
    </subcellularLocation>
</comment>
<protein>
    <submittedName>
        <fullName evidence="9">D-ala-D-ala transporter subunit membrane component of ABC superfamily</fullName>
    </submittedName>
</protein>
<evidence type="ECO:0000256" key="7">
    <source>
        <dbReference type="RuleBase" id="RU363032"/>
    </source>
</evidence>
<organism evidence="9">
    <name type="scientific">uncultured Pleomorphomonas sp</name>
    <dbReference type="NCBI Taxonomy" id="442121"/>
    <lineage>
        <taxon>Bacteria</taxon>
        <taxon>Pseudomonadati</taxon>
        <taxon>Pseudomonadota</taxon>
        <taxon>Alphaproteobacteria</taxon>
        <taxon>Hyphomicrobiales</taxon>
        <taxon>Pleomorphomonadaceae</taxon>
        <taxon>Pleomorphomonas</taxon>
        <taxon>environmental samples</taxon>
    </lineage>
</organism>
<evidence type="ECO:0000259" key="8">
    <source>
        <dbReference type="PROSITE" id="PS50928"/>
    </source>
</evidence>
<dbReference type="Pfam" id="PF00528">
    <property type="entry name" value="BPD_transp_1"/>
    <property type="match status" value="1"/>
</dbReference>
<dbReference type="PANTHER" id="PTHR43163">
    <property type="entry name" value="DIPEPTIDE TRANSPORT SYSTEM PERMEASE PROTEIN DPPB-RELATED"/>
    <property type="match status" value="1"/>
</dbReference>
<dbReference type="SUPFAM" id="SSF161098">
    <property type="entry name" value="MetI-like"/>
    <property type="match status" value="1"/>
</dbReference>
<keyword evidence="5 7" id="KW-1133">Transmembrane helix</keyword>
<name>A0A212LF96_9HYPH</name>
<evidence type="ECO:0000256" key="3">
    <source>
        <dbReference type="ARBA" id="ARBA00022475"/>
    </source>
</evidence>
<feature type="transmembrane region" description="Helical" evidence="7">
    <location>
        <begin position="304"/>
        <end position="330"/>
    </location>
</feature>
<dbReference type="Gene3D" id="1.10.3720.10">
    <property type="entry name" value="MetI-like"/>
    <property type="match status" value="1"/>
</dbReference>